<feature type="transmembrane region" description="Helical" evidence="1">
    <location>
        <begin position="178"/>
        <end position="204"/>
    </location>
</feature>
<keyword evidence="1" id="KW-0812">Transmembrane</keyword>
<feature type="transmembrane region" description="Helical" evidence="1">
    <location>
        <begin position="20"/>
        <end position="38"/>
    </location>
</feature>
<feature type="transmembrane region" description="Helical" evidence="1">
    <location>
        <begin position="333"/>
        <end position="352"/>
    </location>
</feature>
<dbReference type="EMBL" id="JBHTGQ010000011">
    <property type="protein sequence ID" value="MFC7749324.1"/>
    <property type="molecule type" value="Genomic_DNA"/>
</dbReference>
<feature type="transmembrane region" description="Helical" evidence="1">
    <location>
        <begin position="359"/>
        <end position="381"/>
    </location>
</feature>
<proteinExistence type="predicted"/>
<protein>
    <submittedName>
        <fullName evidence="2">ABC transporter permease</fullName>
    </submittedName>
</protein>
<keyword evidence="3" id="KW-1185">Reference proteome</keyword>
<dbReference type="Pfam" id="PF12679">
    <property type="entry name" value="ABC2_membrane_2"/>
    <property type="match status" value="1"/>
</dbReference>
<accession>A0ABW2UZK6</accession>
<feature type="transmembrane region" description="Helical" evidence="1">
    <location>
        <begin position="225"/>
        <end position="252"/>
    </location>
</feature>
<dbReference type="PANTHER" id="PTHR43471">
    <property type="entry name" value="ABC TRANSPORTER PERMEASE"/>
    <property type="match status" value="1"/>
</dbReference>
<organism evidence="2 3">
    <name type="scientific">Paenibacillus thermoaerophilus</name>
    <dbReference type="NCBI Taxonomy" id="1215385"/>
    <lineage>
        <taxon>Bacteria</taxon>
        <taxon>Bacillati</taxon>
        <taxon>Bacillota</taxon>
        <taxon>Bacilli</taxon>
        <taxon>Bacillales</taxon>
        <taxon>Paenibacillaceae</taxon>
        <taxon>Paenibacillus</taxon>
    </lineage>
</organism>
<evidence type="ECO:0000313" key="3">
    <source>
        <dbReference type="Proteomes" id="UP001596528"/>
    </source>
</evidence>
<evidence type="ECO:0000313" key="2">
    <source>
        <dbReference type="EMBL" id="MFC7749324.1"/>
    </source>
</evidence>
<feature type="transmembrane region" description="Helical" evidence="1">
    <location>
        <begin position="306"/>
        <end position="327"/>
    </location>
</feature>
<sequence length="390" mass="42265">MIWNIYLKELKDTLRDRKTLVLSILVPIVMIAAMSMLYEKLMNDATKEVPQVTVGVSDQLQPDTLQWLSGLEGVKIVPSADPKAAATEGDVQVALDIPADFAAKLTQGGSAPAITLYADQSSANVSRAVDMLLRVLGEKQTELVQARVAAAGVNPELLKPFVTEVKTLTKDDDGSVTMISMLFSLAIVMAVMLGGFPAAIDLFAGEKERKTMESLLITPVSRMKLIVAKWLAISTLGAASGIFAILAFVVVTKSLTEKMAAALEFGDQTVQLLLSAVAAIILFALLFATIEMMISIVTKSFKEAQNFISPVMFLALVPYFLLVGQGANEMKTYYFAIPFMNIFALLKELMFGIFSAQNLLLVCGSTALFSAVCFAAAYVMFRKDKWVLGK</sequence>
<keyword evidence="1" id="KW-1133">Transmembrane helix</keyword>
<reference evidence="3" key="1">
    <citation type="journal article" date="2019" name="Int. J. Syst. Evol. Microbiol.">
        <title>The Global Catalogue of Microorganisms (GCM) 10K type strain sequencing project: providing services to taxonomists for standard genome sequencing and annotation.</title>
        <authorList>
            <consortium name="The Broad Institute Genomics Platform"/>
            <consortium name="The Broad Institute Genome Sequencing Center for Infectious Disease"/>
            <person name="Wu L."/>
            <person name="Ma J."/>
        </authorList>
    </citation>
    <scope>NUCLEOTIDE SEQUENCE [LARGE SCALE GENOMIC DNA]</scope>
    <source>
        <strain evidence="3">JCM 18657</strain>
    </source>
</reference>
<keyword evidence="1" id="KW-0472">Membrane</keyword>
<feature type="transmembrane region" description="Helical" evidence="1">
    <location>
        <begin position="272"/>
        <end position="294"/>
    </location>
</feature>
<dbReference type="PANTHER" id="PTHR43471:SF3">
    <property type="entry name" value="ABC TRANSPORTER PERMEASE PROTEIN NATB"/>
    <property type="match status" value="1"/>
</dbReference>
<evidence type="ECO:0000256" key="1">
    <source>
        <dbReference type="SAM" id="Phobius"/>
    </source>
</evidence>
<comment type="caution">
    <text evidence="2">The sequence shown here is derived from an EMBL/GenBank/DDBJ whole genome shotgun (WGS) entry which is preliminary data.</text>
</comment>
<dbReference type="Proteomes" id="UP001596528">
    <property type="component" value="Unassembled WGS sequence"/>
</dbReference>
<name>A0ABW2UZK6_9BACL</name>
<gene>
    <name evidence="2" type="ORF">ACFQWB_05120</name>
</gene>
<dbReference type="RefSeq" id="WP_138789594.1">
    <property type="nucleotide sequence ID" value="NZ_JBHTGQ010000011.1"/>
</dbReference>